<dbReference type="InterPro" id="IPR007052">
    <property type="entry name" value="CS_dom"/>
</dbReference>
<evidence type="ECO:0000256" key="1">
    <source>
        <dbReference type="ARBA" id="ARBA00025733"/>
    </source>
</evidence>
<protein>
    <submittedName>
        <fullName evidence="3">Protein wos2</fullName>
    </submittedName>
</protein>
<dbReference type="GO" id="GO:0051087">
    <property type="term" value="F:protein-folding chaperone binding"/>
    <property type="evidence" value="ECO:0007669"/>
    <property type="project" value="TreeGrafter"/>
</dbReference>
<comment type="similarity">
    <text evidence="1">Belongs to the p23/wos2 family.</text>
</comment>
<proteinExistence type="inferred from homology"/>
<evidence type="ECO:0000313" key="3">
    <source>
        <dbReference type="EMBL" id="PNH01368.1"/>
    </source>
</evidence>
<sequence>MAPLLPTVLWAQRSDKLYLTIDVQDVKEQTCDLQDGKLVFTGKAGGEAKDYALDLEFYAEVDASSEDSKVSVTARNVFIIIRKKDLGHWPRLCKESGKHLSHIKCDWSKWVDEDEEDEKPEADYGGQGAGGALASSAPTPYAPWTSTSLAAAAWVAWAEWVAWGAWGAWAG</sequence>
<dbReference type="GO" id="GO:0051131">
    <property type="term" value="P:chaperone-mediated protein complex assembly"/>
    <property type="evidence" value="ECO:0007669"/>
    <property type="project" value="TreeGrafter"/>
</dbReference>
<dbReference type="GO" id="GO:0101031">
    <property type="term" value="C:protein folding chaperone complex"/>
    <property type="evidence" value="ECO:0007669"/>
    <property type="project" value="UniProtKB-ARBA"/>
</dbReference>
<dbReference type="GO" id="GO:0005634">
    <property type="term" value="C:nucleus"/>
    <property type="evidence" value="ECO:0007669"/>
    <property type="project" value="TreeGrafter"/>
</dbReference>
<evidence type="ECO:0000313" key="4">
    <source>
        <dbReference type="Proteomes" id="UP000236333"/>
    </source>
</evidence>
<dbReference type="CDD" id="cd06465">
    <property type="entry name" value="p23_hB-ind1_like"/>
    <property type="match status" value="1"/>
</dbReference>
<dbReference type="PANTHER" id="PTHR22932:SF1">
    <property type="entry name" value="CO-CHAPERONE PROTEIN DAF-41"/>
    <property type="match status" value="1"/>
</dbReference>
<feature type="domain" description="CS" evidence="2">
    <location>
        <begin position="3"/>
        <end position="93"/>
    </location>
</feature>
<dbReference type="InterPro" id="IPR045250">
    <property type="entry name" value="p23-like"/>
</dbReference>
<dbReference type="Pfam" id="PF04969">
    <property type="entry name" value="CS"/>
    <property type="match status" value="1"/>
</dbReference>
<dbReference type="PANTHER" id="PTHR22932">
    <property type="entry name" value="TELOMERASE-BINDING PROTEIN P23 HSP90 CO-CHAPERONE"/>
    <property type="match status" value="1"/>
</dbReference>
<dbReference type="PROSITE" id="PS51203">
    <property type="entry name" value="CS"/>
    <property type="match status" value="1"/>
</dbReference>
<dbReference type="GO" id="GO:0006457">
    <property type="term" value="P:protein folding"/>
    <property type="evidence" value="ECO:0007669"/>
    <property type="project" value="TreeGrafter"/>
</dbReference>
<dbReference type="FunFam" id="2.60.40.790:FF:000013">
    <property type="entry name" value="Very-long-chain (3R)-3-hydroxyacyl-CoA dehydratase"/>
    <property type="match status" value="1"/>
</dbReference>
<keyword evidence="4" id="KW-1185">Reference proteome</keyword>
<dbReference type="EMBL" id="PGGS01000923">
    <property type="protein sequence ID" value="PNH01368.1"/>
    <property type="molecule type" value="Genomic_DNA"/>
</dbReference>
<dbReference type="InterPro" id="IPR008978">
    <property type="entry name" value="HSP20-like_chaperone"/>
</dbReference>
<comment type="caution">
    <text evidence="3">The sequence shown here is derived from an EMBL/GenBank/DDBJ whole genome shotgun (WGS) entry which is preliminary data.</text>
</comment>
<dbReference type="SUPFAM" id="SSF49764">
    <property type="entry name" value="HSP20-like chaperones"/>
    <property type="match status" value="1"/>
</dbReference>
<dbReference type="Gene3D" id="2.60.40.790">
    <property type="match status" value="1"/>
</dbReference>
<dbReference type="GO" id="GO:0005829">
    <property type="term" value="C:cytosol"/>
    <property type="evidence" value="ECO:0007669"/>
    <property type="project" value="TreeGrafter"/>
</dbReference>
<reference evidence="3 4" key="1">
    <citation type="journal article" date="2017" name="Mol. Biol. Evol.">
        <title>The 4-celled Tetrabaena socialis nuclear genome reveals the essential components for genetic control of cell number at the origin of multicellularity in the volvocine lineage.</title>
        <authorList>
            <person name="Featherston J."/>
            <person name="Arakaki Y."/>
            <person name="Hanschen E.R."/>
            <person name="Ferris P.J."/>
            <person name="Michod R.E."/>
            <person name="Olson B.J.S.C."/>
            <person name="Nozaki H."/>
            <person name="Durand P.M."/>
        </authorList>
    </citation>
    <scope>NUCLEOTIDE SEQUENCE [LARGE SCALE GENOMIC DNA]</scope>
    <source>
        <strain evidence="3 4">NIES-571</strain>
    </source>
</reference>
<dbReference type="Proteomes" id="UP000236333">
    <property type="component" value="Unassembled WGS sequence"/>
</dbReference>
<dbReference type="AlphaFoldDB" id="A0A2J7ZM72"/>
<organism evidence="3 4">
    <name type="scientific">Tetrabaena socialis</name>
    <dbReference type="NCBI Taxonomy" id="47790"/>
    <lineage>
        <taxon>Eukaryota</taxon>
        <taxon>Viridiplantae</taxon>
        <taxon>Chlorophyta</taxon>
        <taxon>core chlorophytes</taxon>
        <taxon>Chlorophyceae</taxon>
        <taxon>CS clade</taxon>
        <taxon>Chlamydomonadales</taxon>
        <taxon>Tetrabaenaceae</taxon>
        <taxon>Tetrabaena</taxon>
    </lineage>
</organism>
<dbReference type="GO" id="GO:0051879">
    <property type="term" value="F:Hsp90 protein binding"/>
    <property type="evidence" value="ECO:0007669"/>
    <property type="project" value="InterPro"/>
</dbReference>
<dbReference type="OrthoDB" id="1564555at2759"/>
<name>A0A2J7ZM72_9CHLO</name>
<gene>
    <name evidence="3" type="ORF">TSOC_012749</name>
</gene>
<evidence type="ECO:0000259" key="2">
    <source>
        <dbReference type="PROSITE" id="PS51203"/>
    </source>
</evidence>
<accession>A0A2J7ZM72</accession>